<dbReference type="Proteomes" id="UP000249341">
    <property type="component" value="Unassembled WGS sequence"/>
</dbReference>
<sequence>MSDHPTSWDLDSGARVHVWNPAGQARAIVQLQHGFAEHAQRYTDEHAQLIPHLLDRGYGVWAMDMIGHGRSPGPRRLTDIRAAVADHVRVRARLHGEGLPVLLFGHSLGGLVTAGSVATDPAGTAGVVLSAPVLVPPVPAPARAAAMLLARLLPRTPVPGRNAPIDELTRRPDVVERARRDPLMHPGRVPLLVGATALDVSARLWRHAPRWQAPCLVLHGTDDTATDHRQSRRLVDALGTGDKTLHLVDGGRHELLNDLPAERILDLVLTWIDDRVPATRGPLP</sequence>
<feature type="domain" description="Serine aminopeptidase S33" evidence="1">
    <location>
        <begin position="24"/>
        <end position="259"/>
    </location>
</feature>
<dbReference type="InterPro" id="IPR051044">
    <property type="entry name" value="MAG_DAG_Lipase"/>
</dbReference>
<protein>
    <submittedName>
        <fullName evidence="2">Alpha-beta hydrolase superfamily lysophospholipase</fullName>
    </submittedName>
</protein>
<organism evidence="2 3">
    <name type="scientific">Actinoplanes lutulentus</name>
    <dbReference type="NCBI Taxonomy" id="1287878"/>
    <lineage>
        <taxon>Bacteria</taxon>
        <taxon>Bacillati</taxon>
        <taxon>Actinomycetota</taxon>
        <taxon>Actinomycetes</taxon>
        <taxon>Micromonosporales</taxon>
        <taxon>Micromonosporaceae</taxon>
        <taxon>Actinoplanes</taxon>
    </lineage>
</organism>
<dbReference type="Pfam" id="PF12146">
    <property type="entry name" value="Hydrolase_4"/>
    <property type="match status" value="1"/>
</dbReference>
<dbReference type="SUPFAM" id="SSF53474">
    <property type="entry name" value="alpha/beta-Hydrolases"/>
    <property type="match status" value="1"/>
</dbReference>
<evidence type="ECO:0000259" key="1">
    <source>
        <dbReference type="Pfam" id="PF12146"/>
    </source>
</evidence>
<name>A0A327Z324_9ACTN</name>
<dbReference type="Gene3D" id="3.40.50.1820">
    <property type="entry name" value="alpha/beta hydrolase"/>
    <property type="match status" value="1"/>
</dbReference>
<dbReference type="PANTHER" id="PTHR11614">
    <property type="entry name" value="PHOSPHOLIPASE-RELATED"/>
    <property type="match status" value="1"/>
</dbReference>
<reference evidence="2 3" key="1">
    <citation type="submission" date="2018-06" db="EMBL/GenBank/DDBJ databases">
        <title>Genomic Encyclopedia of Type Strains, Phase III (KMG-III): the genomes of soil and plant-associated and newly described type strains.</title>
        <authorList>
            <person name="Whitman W."/>
        </authorList>
    </citation>
    <scope>NUCLEOTIDE SEQUENCE [LARGE SCALE GENOMIC DNA]</scope>
    <source>
        <strain evidence="2 3">CGMCC 4.7090</strain>
    </source>
</reference>
<dbReference type="RefSeq" id="WP_111653479.1">
    <property type="nucleotide sequence ID" value="NZ_JACHWI010000002.1"/>
</dbReference>
<dbReference type="AlphaFoldDB" id="A0A327Z324"/>
<evidence type="ECO:0000313" key="2">
    <source>
        <dbReference type="EMBL" id="RAK28418.1"/>
    </source>
</evidence>
<proteinExistence type="predicted"/>
<keyword evidence="2" id="KW-0378">Hydrolase</keyword>
<dbReference type="InterPro" id="IPR022742">
    <property type="entry name" value="Hydrolase_4"/>
</dbReference>
<dbReference type="InterPro" id="IPR029058">
    <property type="entry name" value="AB_hydrolase_fold"/>
</dbReference>
<gene>
    <name evidence="2" type="ORF">B0I29_120186</name>
</gene>
<dbReference type="EMBL" id="QLMJ01000020">
    <property type="protein sequence ID" value="RAK28418.1"/>
    <property type="molecule type" value="Genomic_DNA"/>
</dbReference>
<evidence type="ECO:0000313" key="3">
    <source>
        <dbReference type="Proteomes" id="UP000249341"/>
    </source>
</evidence>
<dbReference type="GO" id="GO:0016787">
    <property type="term" value="F:hydrolase activity"/>
    <property type="evidence" value="ECO:0007669"/>
    <property type="project" value="UniProtKB-KW"/>
</dbReference>
<accession>A0A327Z324</accession>
<comment type="caution">
    <text evidence="2">The sequence shown here is derived from an EMBL/GenBank/DDBJ whole genome shotgun (WGS) entry which is preliminary data.</text>
</comment>
<dbReference type="OrthoDB" id="27092at2"/>
<keyword evidence="3" id="KW-1185">Reference proteome</keyword>